<gene>
    <name evidence="11" type="ORF">CITCOLO1_LOCUS15556</name>
</gene>
<keyword evidence="4" id="KW-0862">Zinc</keyword>
<feature type="region of interest" description="Disordered" evidence="8">
    <location>
        <begin position="210"/>
        <end position="243"/>
    </location>
</feature>
<comment type="caution">
    <text evidence="7">Lacks conserved residue(s) required for the propagation of feature annotation.</text>
</comment>
<dbReference type="Gene3D" id="3.40.220.10">
    <property type="entry name" value="Leucine Aminopeptidase, subunit E, domain 1"/>
    <property type="match status" value="2"/>
</dbReference>
<dbReference type="InterPro" id="IPR002589">
    <property type="entry name" value="Macro_dom"/>
</dbReference>
<protein>
    <recommendedName>
        <fullName evidence="13">Transcription factor bHLH140</fullName>
    </recommendedName>
</protein>
<dbReference type="InterPro" id="IPR011146">
    <property type="entry name" value="HIT-like"/>
</dbReference>
<organism evidence="11 12">
    <name type="scientific">Citrullus colocynthis</name>
    <name type="common">colocynth</name>
    <dbReference type="NCBI Taxonomy" id="252529"/>
    <lineage>
        <taxon>Eukaryota</taxon>
        <taxon>Viridiplantae</taxon>
        <taxon>Streptophyta</taxon>
        <taxon>Embryophyta</taxon>
        <taxon>Tracheophyta</taxon>
        <taxon>Spermatophyta</taxon>
        <taxon>Magnoliopsida</taxon>
        <taxon>eudicotyledons</taxon>
        <taxon>Gunneridae</taxon>
        <taxon>Pentapetalae</taxon>
        <taxon>rosids</taxon>
        <taxon>fabids</taxon>
        <taxon>Cucurbitales</taxon>
        <taxon>Cucurbitaceae</taxon>
        <taxon>Benincaseae</taxon>
        <taxon>Citrullus</taxon>
    </lineage>
</organism>
<evidence type="ECO:0000313" key="12">
    <source>
        <dbReference type="Proteomes" id="UP001642487"/>
    </source>
</evidence>
<evidence type="ECO:0000256" key="6">
    <source>
        <dbReference type="ARBA" id="ARBA00023242"/>
    </source>
</evidence>
<feature type="region of interest" description="Disordered" evidence="8">
    <location>
        <begin position="487"/>
        <end position="536"/>
    </location>
</feature>
<comment type="subcellular location">
    <subcellularLocation>
        <location evidence="1">Nucleus</location>
    </subcellularLocation>
</comment>
<keyword evidence="12" id="KW-1185">Reference proteome</keyword>
<feature type="domain" description="HIT" evidence="9">
    <location>
        <begin position="550"/>
        <end position="658"/>
    </location>
</feature>
<evidence type="ECO:0008006" key="13">
    <source>
        <dbReference type="Google" id="ProtNLM"/>
    </source>
</evidence>
<accession>A0ABP0YXB0</accession>
<dbReference type="SUPFAM" id="SSF52949">
    <property type="entry name" value="Macro domain-like"/>
    <property type="match status" value="2"/>
</dbReference>
<dbReference type="Pfam" id="PF16278">
    <property type="entry name" value="zf-C2HE"/>
    <property type="match status" value="1"/>
</dbReference>
<proteinExistence type="predicted"/>
<dbReference type="Proteomes" id="UP001642487">
    <property type="component" value="Chromosome 5"/>
</dbReference>
<feature type="compositionally biased region" description="Polar residues" evidence="8">
    <location>
        <begin position="216"/>
        <end position="236"/>
    </location>
</feature>
<evidence type="ECO:0000256" key="5">
    <source>
        <dbReference type="ARBA" id="ARBA00023125"/>
    </source>
</evidence>
<evidence type="ECO:0000256" key="8">
    <source>
        <dbReference type="SAM" id="MobiDB-lite"/>
    </source>
</evidence>
<dbReference type="Pfam" id="PF11969">
    <property type="entry name" value="DcpS_C"/>
    <property type="match status" value="1"/>
</dbReference>
<evidence type="ECO:0000259" key="9">
    <source>
        <dbReference type="PROSITE" id="PS51084"/>
    </source>
</evidence>
<sequence length="747" mass="82231">MDVDTDENSNAKGKEGQGKLIMVILVGAPGSGKSTFCELVMGSSSRPWVRICQDTIGNGKSGTKAQCLKSAASALNNGKSVFVDRCNLEIEQRADFVKLGGPQVDVHAVVLDLPAQLCISRSVKRTGHEGNLSGGKAAAVVNKMLQKIELPKLNEGFTRITFCHNETDVQSAIDMYKSLDLHNLLPHGCFGQKNPNKKVQLGIMKFLKKAEKPSETRSSANTVKDSPTPQTTQENSDSCDKKEESACTMSKNVDIESEKGECPGIRSLEDDISQSNSPTLAFPSISTSDFKFSHEKAAEIIVEKVEEFVDKLGNARLVLVDLSRGSKILSLAKAKAAKKNISSTKFFTFVGDITKLNSEGGLRCNVIANAANWRLKPGGGGVNAAIFSAAGPGLEVATKQQANSLQPGNVVAVPLPSTSPLFNREGVTHVIHVLGPNMNPQRPNYLRNDYDEGCKLLRNAYSSLFQAFISIVEDKFKSVKEIHERLGSVPSEPQKHSEDSHHKFKRENLQNPERSKKWKGSQDPTEALNQNNNKTVPKMSKHWGSWAQALYNTAMHPEQHSDTVLETSDDVVILNDIYPKARKHLLVVARHEGLDQLTDVCREHLPLLRTMHAVGLKWIDKFFHEDASLVFRLGYHSAPSMRQLHLHVISQDFDSSHLKNKKHWNSFNTDFFRDSVAVMDEVSSNGKASIMDDESLMSMELRCNRCRSAHPNLPKLKAHSFKCQAPFPSALLEGGRLVTAPSNAPLS</sequence>
<feature type="domain" description="Macro" evidence="10">
    <location>
        <begin position="333"/>
        <end position="586"/>
    </location>
</feature>
<evidence type="ECO:0000313" key="11">
    <source>
        <dbReference type="EMBL" id="CAK9323375.1"/>
    </source>
</evidence>
<dbReference type="PANTHER" id="PTHR12486">
    <property type="entry name" value="APRATAXIN-RELATED"/>
    <property type="match status" value="1"/>
</dbReference>
<dbReference type="Gene3D" id="3.40.50.300">
    <property type="entry name" value="P-loop containing nucleotide triphosphate hydrolases"/>
    <property type="match status" value="1"/>
</dbReference>
<dbReference type="InterPro" id="IPR043472">
    <property type="entry name" value="Macro_dom-like"/>
</dbReference>
<dbReference type="Pfam" id="PF01661">
    <property type="entry name" value="Macro"/>
    <property type="match status" value="1"/>
</dbReference>
<keyword evidence="2" id="KW-0479">Metal-binding</keyword>
<dbReference type="InterPro" id="IPR027417">
    <property type="entry name" value="P-loop_NTPase"/>
</dbReference>
<evidence type="ECO:0000256" key="1">
    <source>
        <dbReference type="ARBA" id="ARBA00004123"/>
    </source>
</evidence>
<dbReference type="PROSITE" id="PS51154">
    <property type="entry name" value="MACRO"/>
    <property type="match status" value="1"/>
</dbReference>
<dbReference type="Gene3D" id="3.30.428.10">
    <property type="entry name" value="HIT-like"/>
    <property type="match status" value="1"/>
</dbReference>
<dbReference type="InterPro" id="IPR036265">
    <property type="entry name" value="HIT-like_sf"/>
</dbReference>
<dbReference type="Pfam" id="PF13671">
    <property type="entry name" value="AAA_33"/>
    <property type="match status" value="1"/>
</dbReference>
<keyword evidence="3" id="KW-0863">Zinc-finger</keyword>
<dbReference type="InterPro" id="IPR032566">
    <property type="entry name" value="Znf-C2HE"/>
</dbReference>
<keyword evidence="6" id="KW-0539">Nucleus</keyword>
<dbReference type="EMBL" id="OZ021739">
    <property type="protein sequence ID" value="CAK9323375.1"/>
    <property type="molecule type" value="Genomic_DNA"/>
</dbReference>
<dbReference type="PROSITE" id="PS51084">
    <property type="entry name" value="HIT_2"/>
    <property type="match status" value="1"/>
</dbReference>
<evidence type="ECO:0000256" key="4">
    <source>
        <dbReference type="ARBA" id="ARBA00022833"/>
    </source>
</evidence>
<dbReference type="PANTHER" id="PTHR12486:SF4">
    <property type="entry name" value="APRATAXIN"/>
    <property type="match status" value="1"/>
</dbReference>
<reference evidence="11 12" key="1">
    <citation type="submission" date="2024-03" db="EMBL/GenBank/DDBJ databases">
        <authorList>
            <person name="Gkanogiannis A."/>
            <person name="Becerra Lopez-Lavalle L."/>
        </authorList>
    </citation>
    <scope>NUCLEOTIDE SEQUENCE [LARGE SCALE GENOMIC DNA]</scope>
</reference>
<evidence type="ECO:0000256" key="7">
    <source>
        <dbReference type="PROSITE-ProRule" id="PRU00464"/>
    </source>
</evidence>
<evidence type="ECO:0000256" key="3">
    <source>
        <dbReference type="ARBA" id="ARBA00022771"/>
    </source>
</evidence>
<dbReference type="SUPFAM" id="SSF52540">
    <property type="entry name" value="P-loop containing nucleoside triphosphate hydrolases"/>
    <property type="match status" value="1"/>
</dbReference>
<dbReference type="SUPFAM" id="SSF54197">
    <property type="entry name" value="HIT-like"/>
    <property type="match status" value="1"/>
</dbReference>
<dbReference type="InterPro" id="IPR019808">
    <property type="entry name" value="Histidine_triad_CS"/>
</dbReference>
<dbReference type="PROSITE" id="PS00892">
    <property type="entry name" value="HIT_1"/>
    <property type="match status" value="1"/>
</dbReference>
<keyword evidence="5" id="KW-0238">DNA-binding</keyword>
<feature type="compositionally biased region" description="Polar residues" evidence="8">
    <location>
        <begin position="522"/>
        <end position="535"/>
    </location>
</feature>
<dbReference type="SMART" id="SM00506">
    <property type="entry name" value="A1pp"/>
    <property type="match status" value="1"/>
</dbReference>
<evidence type="ECO:0000259" key="10">
    <source>
        <dbReference type="PROSITE" id="PS51154"/>
    </source>
</evidence>
<name>A0ABP0YXB0_9ROSI</name>
<evidence type="ECO:0000256" key="2">
    <source>
        <dbReference type="ARBA" id="ARBA00022723"/>
    </source>
</evidence>